<dbReference type="GO" id="GO:0030246">
    <property type="term" value="F:carbohydrate binding"/>
    <property type="evidence" value="ECO:0007669"/>
    <property type="project" value="InterPro"/>
</dbReference>
<gene>
    <name evidence="1" type="ORF">LCGC14_2991220</name>
</gene>
<name>A0A0F8ZUY3_9ZZZZ</name>
<accession>A0A0F8ZUY3</accession>
<sequence length="125" mass="14521">MERQRAQFGPWEVECLPDDGARVSVLRFEGLDLLTSRPEAFVPRPDRGRFETREAYGYDDCFPTVDACRYPVDPPFDIPDHGELLWLPWQVRAESDRLVCSVAGELLPVTFTRTMVFSPCRIEWR</sequence>
<dbReference type="AlphaFoldDB" id="A0A0F8ZUY3"/>
<dbReference type="Gene3D" id="2.70.98.10">
    <property type="match status" value="1"/>
</dbReference>
<feature type="non-terminal residue" evidence="1">
    <location>
        <position position="125"/>
    </location>
</feature>
<proteinExistence type="predicted"/>
<dbReference type="EMBL" id="LAZR01061355">
    <property type="protein sequence ID" value="KKK63741.1"/>
    <property type="molecule type" value="Genomic_DNA"/>
</dbReference>
<organism evidence="1">
    <name type="scientific">marine sediment metagenome</name>
    <dbReference type="NCBI Taxonomy" id="412755"/>
    <lineage>
        <taxon>unclassified sequences</taxon>
        <taxon>metagenomes</taxon>
        <taxon>ecological metagenomes</taxon>
    </lineage>
</organism>
<reference evidence="1" key="1">
    <citation type="journal article" date="2015" name="Nature">
        <title>Complex archaea that bridge the gap between prokaryotes and eukaryotes.</title>
        <authorList>
            <person name="Spang A."/>
            <person name="Saw J.H."/>
            <person name="Jorgensen S.L."/>
            <person name="Zaremba-Niedzwiedzka K."/>
            <person name="Martijn J."/>
            <person name="Lind A.E."/>
            <person name="van Eijk R."/>
            <person name="Schleper C."/>
            <person name="Guy L."/>
            <person name="Ettema T.J."/>
        </authorList>
    </citation>
    <scope>NUCLEOTIDE SEQUENCE</scope>
</reference>
<comment type="caution">
    <text evidence="1">The sequence shown here is derived from an EMBL/GenBank/DDBJ whole genome shotgun (WGS) entry which is preliminary data.</text>
</comment>
<protein>
    <submittedName>
        <fullName evidence="1">Uncharacterized protein</fullName>
    </submittedName>
</protein>
<evidence type="ECO:0000313" key="1">
    <source>
        <dbReference type="EMBL" id="KKK63741.1"/>
    </source>
</evidence>
<dbReference type="InterPro" id="IPR014718">
    <property type="entry name" value="GH-type_carb-bd"/>
</dbReference>